<gene>
    <name evidence="2" type="ORF">NDU88_004180</name>
</gene>
<feature type="compositionally biased region" description="Basic and acidic residues" evidence="1">
    <location>
        <begin position="10"/>
        <end position="22"/>
    </location>
</feature>
<proteinExistence type="predicted"/>
<evidence type="ECO:0000313" key="2">
    <source>
        <dbReference type="EMBL" id="KAJ1200356.1"/>
    </source>
</evidence>
<keyword evidence="3" id="KW-1185">Reference proteome</keyword>
<feature type="region of interest" description="Disordered" evidence="1">
    <location>
        <begin position="1"/>
        <end position="31"/>
    </location>
</feature>
<protein>
    <submittedName>
        <fullName evidence="2">Uncharacterized protein</fullName>
    </submittedName>
</protein>
<feature type="compositionally biased region" description="Acidic residues" evidence="1">
    <location>
        <begin position="128"/>
        <end position="140"/>
    </location>
</feature>
<dbReference type="Proteomes" id="UP001066276">
    <property type="component" value="Chromosome 2_1"/>
</dbReference>
<reference evidence="2" key="1">
    <citation type="journal article" date="2022" name="bioRxiv">
        <title>Sequencing and chromosome-scale assembly of the giantPleurodeles waltlgenome.</title>
        <authorList>
            <person name="Brown T."/>
            <person name="Elewa A."/>
            <person name="Iarovenko S."/>
            <person name="Subramanian E."/>
            <person name="Araus A.J."/>
            <person name="Petzold A."/>
            <person name="Susuki M."/>
            <person name="Suzuki K.-i.T."/>
            <person name="Hayashi T."/>
            <person name="Toyoda A."/>
            <person name="Oliveira C."/>
            <person name="Osipova E."/>
            <person name="Leigh N.D."/>
            <person name="Simon A."/>
            <person name="Yun M.H."/>
        </authorList>
    </citation>
    <scope>NUCLEOTIDE SEQUENCE</scope>
    <source>
        <strain evidence="2">20211129_DDA</strain>
        <tissue evidence="2">Liver</tissue>
    </source>
</reference>
<comment type="caution">
    <text evidence="2">The sequence shown here is derived from an EMBL/GenBank/DDBJ whole genome shotgun (WGS) entry which is preliminary data.</text>
</comment>
<organism evidence="2 3">
    <name type="scientific">Pleurodeles waltl</name>
    <name type="common">Iberian ribbed newt</name>
    <dbReference type="NCBI Taxonomy" id="8319"/>
    <lineage>
        <taxon>Eukaryota</taxon>
        <taxon>Metazoa</taxon>
        <taxon>Chordata</taxon>
        <taxon>Craniata</taxon>
        <taxon>Vertebrata</taxon>
        <taxon>Euteleostomi</taxon>
        <taxon>Amphibia</taxon>
        <taxon>Batrachia</taxon>
        <taxon>Caudata</taxon>
        <taxon>Salamandroidea</taxon>
        <taxon>Salamandridae</taxon>
        <taxon>Pleurodelinae</taxon>
        <taxon>Pleurodeles</taxon>
    </lineage>
</organism>
<evidence type="ECO:0000256" key="1">
    <source>
        <dbReference type="SAM" id="MobiDB-lite"/>
    </source>
</evidence>
<sequence>MATGVRQKRKGTEGRRSVEANKHKTRKKPWRLDEKKIRRRTVAWRFHLTKEGEDAQRPATFWKERGQFRRTTMERKPAGKCGNGGVLNPVSIANRCAAGEEGNRGTVTCGGKQARDENETLEARREDDPEEDGGPEVSSD</sequence>
<feature type="region of interest" description="Disordered" evidence="1">
    <location>
        <begin position="101"/>
        <end position="140"/>
    </location>
</feature>
<evidence type="ECO:0000313" key="3">
    <source>
        <dbReference type="Proteomes" id="UP001066276"/>
    </source>
</evidence>
<feature type="compositionally biased region" description="Basic and acidic residues" evidence="1">
    <location>
        <begin position="113"/>
        <end position="127"/>
    </location>
</feature>
<name>A0AAV7VI03_PLEWA</name>
<accession>A0AAV7VI03</accession>
<dbReference type="EMBL" id="JANPWB010000003">
    <property type="protein sequence ID" value="KAJ1200356.1"/>
    <property type="molecule type" value="Genomic_DNA"/>
</dbReference>
<dbReference type="AlphaFoldDB" id="A0AAV7VI03"/>